<proteinExistence type="predicted"/>
<dbReference type="EMBL" id="MSJS02000033">
    <property type="protein sequence ID" value="OOO81703.1"/>
    <property type="molecule type" value="Genomic_DNA"/>
</dbReference>
<evidence type="ECO:0000313" key="1">
    <source>
        <dbReference type="EMBL" id="OOO81703.1"/>
    </source>
</evidence>
<sequence length="64" mass="6905">MMPAITGTANERHVFLNAVNDSLLSGVAAHAPCNCIPQYSARQGVVMPWPVALTQPGANRFHQF</sequence>
<reference evidence="1" key="1">
    <citation type="submission" date="2017-02" db="EMBL/GenBank/DDBJ databases">
        <title>Shigella draft genomes.</title>
        <authorList>
            <person name="Weis A.M."/>
            <person name="Weimer B.C."/>
            <person name="Gilpin B."/>
        </authorList>
    </citation>
    <scope>NUCLEOTIDE SEQUENCE [LARGE SCALE GENOMIC DNA]</scope>
    <source>
        <strain evidence="1">BCW_4868</strain>
    </source>
</reference>
<protein>
    <submittedName>
        <fullName evidence="1">Uncharacterized protein</fullName>
    </submittedName>
</protein>
<comment type="caution">
    <text evidence="1">The sequence shown here is derived from an EMBL/GenBank/DDBJ whole genome shotgun (WGS) entry which is preliminary data.</text>
</comment>
<name>A0A1S9JFV5_SHIBO</name>
<gene>
    <name evidence="1" type="ORF">AJR17_009865</name>
</gene>
<organism evidence="1">
    <name type="scientific">Shigella boydii</name>
    <dbReference type="NCBI Taxonomy" id="621"/>
    <lineage>
        <taxon>Bacteria</taxon>
        <taxon>Pseudomonadati</taxon>
        <taxon>Pseudomonadota</taxon>
        <taxon>Gammaproteobacteria</taxon>
        <taxon>Enterobacterales</taxon>
        <taxon>Enterobacteriaceae</taxon>
        <taxon>Shigella</taxon>
    </lineage>
</organism>
<dbReference type="AlphaFoldDB" id="A0A1S9JFV5"/>
<accession>A0A1S9JFV5</accession>
<dbReference type="Proteomes" id="UP000868349">
    <property type="component" value="Unassembled WGS sequence"/>
</dbReference>